<evidence type="ECO:0000256" key="1">
    <source>
        <dbReference type="ARBA" id="ARBA00004141"/>
    </source>
</evidence>
<dbReference type="GO" id="GO:0008324">
    <property type="term" value="F:monoatomic cation transmembrane transporter activity"/>
    <property type="evidence" value="ECO:0007669"/>
    <property type="project" value="InterPro"/>
</dbReference>
<name>A0A2A7SCN3_BURGA</name>
<dbReference type="GO" id="GO:0006829">
    <property type="term" value="P:zinc ion transport"/>
    <property type="evidence" value="ECO:0007669"/>
    <property type="project" value="InterPro"/>
</dbReference>
<comment type="caution">
    <text evidence="9">The sequence shown here is derived from an EMBL/GenBank/DDBJ whole genome shotgun (WGS) entry which is preliminary data.</text>
</comment>
<evidence type="ECO:0000259" key="8">
    <source>
        <dbReference type="Pfam" id="PF01545"/>
    </source>
</evidence>
<protein>
    <submittedName>
        <fullName evidence="9">Cation transporter</fullName>
    </submittedName>
</protein>
<dbReference type="SUPFAM" id="SSF161111">
    <property type="entry name" value="Cation efflux protein transmembrane domain-like"/>
    <property type="match status" value="1"/>
</dbReference>
<dbReference type="PANTHER" id="PTHR13414">
    <property type="entry name" value="HUEL-CATION TRANSPORTER"/>
    <property type="match status" value="1"/>
</dbReference>
<gene>
    <name evidence="9" type="ORF">CRM94_02965</name>
</gene>
<organism evidence="9 10">
    <name type="scientific">Burkholderia gladioli</name>
    <name type="common">Pseudomonas marginata</name>
    <name type="synonym">Phytomonas marginata</name>
    <dbReference type="NCBI Taxonomy" id="28095"/>
    <lineage>
        <taxon>Bacteria</taxon>
        <taxon>Pseudomonadati</taxon>
        <taxon>Pseudomonadota</taxon>
        <taxon>Betaproteobacteria</taxon>
        <taxon>Burkholderiales</taxon>
        <taxon>Burkholderiaceae</taxon>
        <taxon>Burkholderia</taxon>
    </lineage>
</organism>
<dbReference type="GO" id="GO:0016020">
    <property type="term" value="C:membrane"/>
    <property type="evidence" value="ECO:0007669"/>
    <property type="project" value="UniProtKB-SubCell"/>
</dbReference>
<dbReference type="InterPro" id="IPR040177">
    <property type="entry name" value="SLC30A9"/>
</dbReference>
<reference evidence="10" key="1">
    <citation type="submission" date="2017-09" db="EMBL/GenBank/DDBJ databases">
        <title>FDA dAtabase for Regulatory Grade micrObial Sequences (FDA-ARGOS): Supporting development and validation of Infectious Disease Dx tests.</title>
        <authorList>
            <person name="Minogue T."/>
            <person name="Wolcott M."/>
            <person name="Wasieloski L."/>
            <person name="Aguilar W."/>
            <person name="Moore D."/>
            <person name="Tallon L."/>
            <person name="Sadzewicz L."/>
            <person name="Ott S."/>
            <person name="Zhao X."/>
            <person name="Nagaraj S."/>
            <person name="Vavikolanu K."/>
            <person name="Aluvathingal J."/>
            <person name="Nadendla S."/>
            <person name="Sichtig H."/>
        </authorList>
    </citation>
    <scope>NUCLEOTIDE SEQUENCE [LARGE SCALE GENOMIC DNA]</scope>
    <source>
        <strain evidence="10">FDAARGOS_390</strain>
    </source>
</reference>
<evidence type="ECO:0000256" key="2">
    <source>
        <dbReference type="ARBA" id="ARBA00022448"/>
    </source>
</evidence>
<dbReference type="EMBL" id="PDDY01000001">
    <property type="protein sequence ID" value="PEH41203.1"/>
    <property type="molecule type" value="Genomic_DNA"/>
</dbReference>
<evidence type="ECO:0000313" key="9">
    <source>
        <dbReference type="EMBL" id="PEH41203.1"/>
    </source>
</evidence>
<keyword evidence="7" id="KW-0732">Signal</keyword>
<feature type="transmembrane region" description="Helical" evidence="6">
    <location>
        <begin position="112"/>
        <end position="136"/>
    </location>
</feature>
<feature type="transmembrane region" description="Helical" evidence="6">
    <location>
        <begin position="157"/>
        <end position="182"/>
    </location>
</feature>
<feature type="signal peptide" evidence="7">
    <location>
        <begin position="1"/>
        <end position="20"/>
    </location>
</feature>
<keyword evidence="3 6" id="KW-0812">Transmembrane</keyword>
<feature type="chain" id="PRO_5013286935" evidence="7">
    <location>
        <begin position="21"/>
        <end position="306"/>
    </location>
</feature>
<comment type="subcellular location">
    <subcellularLocation>
        <location evidence="1">Membrane</location>
        <topology evidence="1">Multi-pass membrane protein</topology>
    </subcellularLocation>
</comment>
<feature type="transmembrane region" description="Helical" evidence="6">
    <location>
        <begin position="188"/>
        <end position="208"/>
    </location>
</feature>
<dbReference type="Proteomes" id="UP000220629">
    <property type="component" value="Unassembled WGS sequence"/>
</dbReference>
<dbReference type="RefSeq" id="WP_098151480.1">
    <property type="nucleotide sequence ID" value="NZ_CADEVR010000006.1"/>
</dbReference>
<evidence type="ECO:0000256" key="3">
    <source>
        <dbReference type="ARBA" id="ARBA00022692"/>
    </source>
</evidence>
<dbReference type="AlphaFoldDB" id="A0A2A7SCN3"/>
<dbReference type="InterPro" id="IPR058533">
    <property type="entry name" value="Cation_efflux_TM"/>
</dbReference>
<dbReference type="Gene3D" id="1.20.1510.10">
    <property type="entry name" value="Cation efflux protein transmembrane domain"/>
    <property type="match status" value="1"/>
</dbReference>
<dbReference type="Pfam" id="PF01545">
    <property type="entry name" value="Cation_efflux"/>
    <property type="match status" value="1"/>
</dbReference>
<evidence type="ECO:0000256" key="6">
    <source>
        <dbReference type="SAM" id="Phobius"/>
    </source>
</evidence>
<dbReference type="PROSITE" id="PS51257">
    <property type="entry name" value="PROKAR_LIPOPROTEIN"/>
    <property type="match status" value="1"/>
</dbReference>
<evidence type="ECO:0000256" key="7">
    <source>
        <dbReference type="SAM" id="SignalP"/>
    </source>
</evidence>
<proteinExistence type="predicted"/>
<keyword evidence="2" id="KW-0813">Transport</keyword>
<dbReference type="InterPro" id="IPR027469">
    <property type="entry name" value="Cation_efflux_TMD_sf"/>
</dbReference>
<dbReference type="PANTHER" id="PTHR13414:SF9">
    <property type="entry name" value="PROTON-COUPLED ZINC ANTIPORTER SLC30A9, MITOCHONDRIAL"/>
    <property type="match status" value="1"/>
</dbReference>
<keyword evidence="4 6" id="KW-1133">Transmembrane helix</keyword>
<evidence type="ECO:0000256" key="4">
    <source>
        <dbReference type="ARBA" id="ARBA00022989"/>
    </source>
</evidence>
<accession>A0A2A7SCN3</accession>
<keyword evidence="5 6" id="KW-0472">Membrane</keyword>
<feature type="transmembrane region" description="Helical" evidence="6">
    <location>
        <begin position="77"/>
        <end position="100"/>
    </location>
</feature>
<evidence type="ECO:0000313" key="10">
    <source>
        <dbReference type="Proteomes" id="UP000220629"/>
    </source>
</evidence>
<evidence type="ECO:0000256" key="5">
    <source>
        <dbReference type="ARBA" id="ARBA00023136"/>
    </source>
</evidence>
<feature type="domain" description="Cation efflux protein transmembrane" evidence="8">
    <location>
        <begin position="10"/>
        <end position="205"/>
    </location>
</feature>
<sequence>MAAAVPRAVYYALVSNLAVAACKYAAAGYTNSGSAYAEAIHSSADCLNQILLLAGARAAATRPDAEHPLGFGRVNDFYAMLVATQIFIVGGLASAAVGALRLVHRSPVEHGGVVIAVLLISGVIETIALKASIGTIERRGRPGTLLRWMRETGQPALLLAVIEDAAALGGILASLLAVSLALATGEPAYDAFGGIAVGLILMASAAFAMGKIKSLIVGESAHESTRHEMQAWLEHRPEVVRVISLVVLRWSDEHVVAVQAVLRPHPSADALVRTINEIELALRESFPRARWIYFEPELHEHGHHPI</sequence>